<proteinExistence type="predicted"/>
<organism evidence="2 3">
    <name type="scientific">Coregonus suidteri</name>
    <dbReference type="NCBI Taxonomy" id="861788"/>
    <lineage>
        <taxon>Eukaryota</taxon>
        <taxon>Metazoa</taxon>
        <taxon>Chordata</taxon>
        <taxon>Craniata</taxon>
        <taxon>Vertebrata</taxon>
        <taxon>Euteleostomi</taxon>
        <taxon>Actinopterygii</taxon>
        <taxon>Neopterygii</taxon>
        <taxon>Teleostei</taxon>
        <taxon>Protacanthopterygii</taxon>
        <taxon>Salmoniformes</taxon>
        <taxon>Salmonidae</taxon>
        <taxon>Coregoninae</taxon>
        <taxon>Coregonus</taxon>
    </lineage>
</organism>
<name>A0AAN8QVE7_9TELE</name>
<reference evidence="2 3" key="1">
    <citation type="submission" date="2021-04" db="EMBL/GenBank/DDBJ databases">
        <authorList>
            <person name="De Guttry C."/>
            <person name="Zahm M."/>
            <person name="Klopp C."/>
            <person name="Cabau C."/>
            <person name="Louis A."/>
            <person name="Berthelot C."/>
            <person name="Parey E."/>
            <person name="Roest Crollius H."/>
            <person name="Montfort J."/>
            <person name="Robinson-Rechavi M."/>
            <person name="Bucao C."/>
            <person name="Bouchez O."/>
            <person name="Gislard M."/>
            <person name="Lluch J."/>
            <person name="Milhes M."/>
            <person name="Lampietro C."/>
            <person name="Lopez Roques C."/>
            <person name="Donnadieu C."/>
            <person name="Braasch I."/>
            <person name="Desvignes T."/>
            <person name="Postlethwait J."/>
            <person name="Bobe J."/>
            <person name="Wedekind C."/>
            <person name="Guiguen Y."/>
        </authorList>
    </citation>
    <scope>NUCLEOTIDE SEQUENCE [LARGE SCALE GENOMIC DNA]</scope>
    <source>
        <strain evidence="2">Cs_M1</strain>
        <tissue evidence="2">Blood</tissue>
    </source>
</reference>
<evidence type="ECO:0000313" key="3">
    <source>
        <dbReference type="Proteomes" id="UP001356427"/>
    </source>
</evidence>
<feature type="region of interest" description="Disordered" evidence="1">
    <location>
        <begin position="72"/>
        <end position="154"/>
    </location>
</feature>
<sequence length="154" mass="17644">MGRRHRRACRNLPEAVQLKLKEVVGWDRKDDPEKEDYTRHHCQFWKKTKAEEKSKKTGLQTQLQKAQLAALEKSSKPDKLMLSTPAPVPALTPVPQPWPPATTPAQQGQFPPQPYGNPQPFQPYQTYQRRHIGKPRKCQPERIKTTSLSKSVTG</sequence>
<dbReference type="Proteomes" id="UP001356427">
    <property type="component" value="Unassembled WGS sequence"/>
</dbReference>
<feature type="compositionally biased region" description="Pro residues" evidence="1">
    <location>
        <begin position="111"/>
        <end position="121"/>
    </location>
</feature>
<gene>
    <name evidence="2" type="ORF">J4Q44_G00127290</name>
</gene>
<accession>A0AAN8QVE7</accession>
<dbReference type="AlphaFoldDB" id="A0AAN8QVE7"/>
<feature type="compositionally biased region" description="Basic residues" evidence="1">
    <location>
        <begin position="128"/>
        <end position="137"/>
    </location>
</feature>
<feature type="compositionally biased region" description="Polar residues" evidence="1">
    <location>
        <begin position="145"/>
        <end position="154"/>
    </location>
</feature>
<comment type="caution">
    <text evidence="2">The sequence shown here is derived from an EMBL/GenBank/DDBJ whole genome shotgun (WGS) entry which is preliminary data.</text>
</comment>
<feature type="compositionally biased region" description="Pro residues" evidence="1">
    <location>
        <begin position="86"/>
        <end position="102"/>
    </location>
</feature>
<keyword evidence="3" id="KW-1185">Reference proteome</keyword>
<evidence type="ECO:0000256" key="1">
    <source>
        <dbReference type="SAM" id="MobiDB-lite"/>
    </source>
</evidence>
<protein>
    <submittedName>
        <fullName evidence="2">Uncharacterized protein</fullName>
    </submittedName>
</protein>
<evidence type="ECO:0000313" key="2">
    <source>
        <dbReference type="EMBL" id="KAK6317329.1"/>
    </source>
</evidence>
<dbReference type="EMBL" id="JAGTTL010000010">
    <property type="protein sequence ID" value="KAK6317329.1"/>
    <property type="molecule type" value="Genomic_DNA"/>
</dbReference>